<sequence>MALLDSSWTKLALIFPGQGSQSVGMGSKLSKVSKRARNVFKRADEVLERHISRLCYTASEEELQRTINQQPATFVTSIAWLEAVRERWSTLDKKLTSVAIAGHSMGEFTAAVATGAITFEEGLLLVQERARLMDEAGRENPGGMA</sequence>
<feature type="non-terminal residue" evidence="6">
    <location>
        <position position="145"/>
    </location>
</feature>
<dbReference type="PANTHER" id="PTHR42681:SF1">
    <property type="entry name" value="MALONYL-COA-ACYL CARRIER PROTEIN TRANSACYLASE, MITOCHONDRIAL"/>
    <property type="match status" value="1"/>
</dbReference>
<dbReference type="PANTHER" id="PTHR42681">
    <property type="entry name" value="MALONYL-COA-ACYL CARRIER PROTEIN TRANSACYLASE, MITOCHONDRIAL"/>
    <property type="match status" value="1"/>
</dbReference>
<dbReference type="InterPro" id="IPR050858">
    <property type="entry name" value="Mal-CoA-ACP_Trans/PKS_FabD"/>
</dbReference>
<comment type="catalytic activity">
    <reaction evidence="4">
        <text>holo-[ACP] + malonyl-CoA = malonyl-[ACP] + CoA</text>
        <dbReference type="Rhea" id="RHEA:41792"/>
        <dbReference type="Rhea" id="RHEA-COMP:9623"/>
        <dbReference type="Rhea" id="RHEA-COMP:9685"/>
        <dbReference type="ChEBI" id="CHEBI:57287"/>
        <dbReference type="ChEBI" id="CHEBI:57384"/>
        <dbReference type="ChEBI" id="CHEBI:64479"/>
        <dbReference type="ChEBI" id="CHEBI:78449"/>
        <dbReference type="EC" id="2.3.1.39"/>
    </reaction>
</comment>
<reference evidence="6" key="1">
    <citation type="submission" date="2018-05" db="EMBL/GenBank/DDBJ databases">
        <authorList>
            <person name="Lanie J.A."/>
            <person name="Ng W.-L."/>
            <person name="Kazmierczak K.M."/>
            <person name="Andrzejewski T.M."/>
            <person name="Davidsen T.M."/>
            <person name="Wayne K.J."/>
            <person name="Tettelin H."/>
            <person name="Glass J.I."/>
            <person name="Rusch D."/>
            <person name="Podicherti R."/>
            <person name="Tsui H.-C.T."/>
            <person name="Winkler M.E."/>
        </authorList>
    </citation>
    <scope>NUCLEOTIDE SEQUENCE</scope>
</reference>
<dbReference type="GO" id="GO:0006633">
    <property type="term" value="P:fatty acid biosynthetic process"/>
    <property type="evidence" value="ECO:0007669"/>
    <property type="project" value="TreeGrafter"/>
</dbReference>
<dbReference type="GO" id="GO:0004314">
    <property type="term" value="F:[acyl-carrier-protein] S-malonyltransferase activity"/>
    <property type="evidence" value="ECO:0007669"/>
    <property type="project" value="UniProtKB-EC"/>
</dbReference>
<dbReference type="AlphaFoldDB" id="A0A382ZS17"/>
<accession>A0A382ZS17</accession>
<dbReference type="Gene3D" id="3.40.366.10">
    <property type="entry name" value="Malonyl-Coenzyme A Acyl Carrier Protein, domain 2"/>
    <property type="match status" value="1"/>
</dbReference>
<dbReference type="EC" id="2.3.1.39" evidence="1"/>
<feature type="domain" description="Malonyl-CoA:ACP transacylase (MAT)" evidence="5">
    <location>
        <begin position="14"/>
        <end position="145"/>
    </location>
</feature>
<dbReference type="SUPFAM" id="SSF52151">
    <property type="entry name" value="FabD/lysophospholipase-like"/>
    <property type="match status" value="1"/>
</dbReference>
<dbReference type="InterPro" id="IPR016035">
    <property type="entry name" value="Acyl_Trfase/lysoPLipase"/>
</dbReference>
<dbReference type="InterPro" id="IPR014043">
    <property type="entry name" value="Acyl_transferase_dom"/>
</dbReference>
<dbReference type="EMBL" id="UINC01185636">
    <property type="protein sequence ID" value="SVD97448.1"/>
    <property type="molecule type" value="Genomic_DNA"/>
</dbReference>
<protein>
    <recommendedName>
        <fullName evidence="1">[acyl-carrier-protein] S-malonyltransferase</fullName>
        <ecNumber evidence="1">2.3.1.39</ecNumber>
    </recommendedName>
</protein>
<dbReference type="GO" id="GO:0005829">
    <property type="term" value="C:cytosol"/>
    <property type="evidence" value="ECO:0007669"/>
    <property type="project" value="TreeGrafter"/>
</dbReference>
<evidence type="ECO:0000256" key="3">
    <source>
        <dbReference type="ARBA" id="ARBA00023315"/>
    </source>
</evidence>
<proteinExistence type="predicted"/>
<evidence type="ECO:0000313" key="6">
    <source>
        <dbReference type="EMBL" id="SVD97448.1"/>
    </source>
</evidence>
<dbReference type="Pfam" id="PF00698">
    <property type="entry name" value="Acyl_transf_1"/>
    <property type="match status" value="1"/>
</dbReference>
<evidence type="ECO:0000256" key="4">
    <source>
        <dbReference type="ARBA" id="ARBA00048462"/>
    </source>
</evidence>
<evidence type="ECO:0000256" key="2">
    <source>
        <dbReference type="ARBA" id="ARBA00022679"/>
    </source>
</evidence>
<name>A0A382ZS17_9ZZZZ</name>
<dbReference type="InterPro" id="IPR001227">
    <property type="entry name" value="Ac_transferase_dom_sf"/>
</dbReference>
<organism evidence="6">
    <name type="scientific">marine metagenome</name>
    <dbReference type="NCBI Taxonomy" id="408172"/>
    <lineage>
        <taxon>unclassified sequences</taxon>
        <taxon>metagenomes</taxon>
        <taxon>ecological metagenomes</taxon>
    </lineage>
</organism>
<evidence type="ECO:0000256" key="1">
    <source>
        <dbReference type="ARBA" id="ARBA00013258"/>
    </source>
</evidence>
<keyword evidence="2" id="KW-0808">Transferase</keyword>
<keyword evidence="3" id="KW-0012">Acyltransferase</keyword>
<evidence type="ECO:0000259" key="5">
    <source>
        <dbReference type="Pfam" id="PF00698"/>
    </source>
</evidence>
<gene>
    <name evidence="6" type="ORF">METZ01_LOCUS450302</name>
</gene>